<keyword evidence="2" id="KW-1185">Reference proteome</keyword>
<name>A0ABQ4PJI9_9GAMM</name>
<organism evidence="1 2">
    <name type="scientific">Shewanella sairae</name>
    <dbReference type="NCBI Taxonomy" id="190310"/>
    <lineage>
        <taxon>Bacteria</taxon>
        <taxon>Pseudomonadati</taxon>
        <taxon>Pseudomonadota</taxon>
        <taxon>Gammaproteobacteria</taxon>
        <taxon>Alteromonadales</taxon>
        <taxon>Shewanellaceae</taxon>
        <taxon>Shewanella</taxon>
    </lineage>
</organism>
<gene>
    <name evidence="1" type="ORF">TUM4438_28160</name>
</gene>
<protein>
    <recommendedName>
        <fullName evidence="3">YebG family protein</fullName>
    </recommendedName>
</protein>
<dbReference type="InterPro" id="IPR009813">
    <property type="entry name" value="Uncharacterised_YebG"/>
</dbReference>
<proteinExistence type="predicted"/>
<dbReference type="Proteomes" id="UP000887104">
    <property type="component" value="Unassembled WGS sequence"/>
</dbReference>
<dbReference type="EMBL" id="BPEY01000052">
    <property type="protein sequence ID" value="GIU47924.1"/>
    <property type="molecule type" value="Genomic_DNA"/>
</dbReference>
<dbReference type="Gene3D" id="1.10.10.710">
    <property type="entry name" value="PSPTO_1197 like"/>
    <property type="match status" value="1"/>
</dbReference>
<dbReference type="InterPro" id="IPR038627">
    <property type="entry name" value="YebG-like_sf"/>
</dbReference>
<evidence type="ECO:0008006" key="3">
    <source>
        <dbReference type="Google" id="ProtNLM"/>
    </source>
</evidence>
<evidence type="ECO:0000313" key="2">
    <source>
        <dbReference type="Proteomes" id="UP000887104"/>
    </source>
</evidence>
<sequence>MRFSTVYKNSVGLNMAVVTQFVVVREGVEKMTFTSKKEADAYDKMLDIADNLIPFLSKSELDLEESDIEKLGFFLAQHKDDLQVLLKGGSLEKKPVAKKAAKKTEIKEAK</sequence>
<reference evidence="1" key="1">
    <citation type="submission" date="2021-05" db="EMBL/GenBank/DDBJ databases">
        <title>Molecular characterization for Shewanella algae harboring chromosomal blaOXA-55-like strains isolated from clinical and environment sample.</title>
        <authorList>
            <person name="Ohama Y."/>
            <person name="Aoki K."/>
            <person name="Harada S."/>
            <person name="Moriya K."/>
            <person name="Ishii Y."/>
            <person name="Tateda K."/>
        </authorList>
    </citation>
    <scope>NUCLEOTIDE SEQUENCE</scope>
    <source>
        <strain evidence="1">JCM 11563</strain>
    </source>
</reference>
<accession>A0ABQ4PJI9</accession>
<comment type="caution">
    <text evidence="1">The sequence shown here is derived from an EMBL/GenBank/DDBJ whole genome shotgun (WGS) entry which is preliminary data.</text>
</comment>
<dbReference type="Pfam" id="PF07130">
    <property type="entry name" value="YebG"/>
    <property type="match status" value="1"/>
</dbReference>
<evidence type="ECO:0000313" key="1">
    <source>
        <dbReference type="EMBL" id="GIU47924.1"/>
    </source>
</evidence>